<name>A0AAE8SZ34_9PEZI</name>
<accession>A0AAE8SZ34</accession>
<evidence type="ECO:0000259" key="1">
    <source>
        <dbReference type="Pfam" id="PF07859"/>
    </source>
</evidence>
<gene>
    <name evidence="2" type="ORF">DNG_09077</name>
</gene>
<dbReference type="PANTHER" id="PTHR23024">
    <property type="entry name" value="ARYLACETAMIDE DEACETYLASE"/>
    <property type="match status" value="1"/>
</dbReference>
<dbReference type="InterPro" id="IPR013094">
    <property type="entry name" value="AB_hydrolase_3"/>
</dbReference>
<dbReference type="AlphaFoldDB" id="A0AAE8SZ34"/>
<comment type="caution">
    <text evidence="2">The sequence shown here is derived from an EMBL/GenBank/DDBJ whole genome shotgun (WGS) entry which is preliminary data.</text>
</comment>
<organism evidence="2 3">
    <name type="scientific">Cephalotrichum gorgonifer</name>
    <dbReference type="NCBI Taxonomy" id="2041049"/>
    <lineage>
        <taxon>Eukaryota</taxon>
        <taxon>Fungi</taxon>
        <taxon>Dikarya</taxon>
        <taxon>Ascomycota</taxon>
        <taxon>Pezizomycotina</taxon>
        <taxon>Sordariomycetes</taxon>
        <taxon>Hypocreomycetidae</taxon>
        <taxon>Microascales</taxon>
        <taxon>Microascaceae</taxon>
        <taxon>Cephalotrichum</taxon>
    </lineage>
</organism>
<keyword evidence="3" id="KW-1185">Reference proteome</keyword>
<evidence type="ECO:0000313" key="3">
    <source>
        <dbReference type="Proteomes" id="UP001187682"/>
    </source>
</evidence>
<dbReference type="InterPro" id="IPR050466">
    <property type="entry name" value="Carboxylest/Gibb_receptor"/>
</dbReference>
<sequence>MCDFSRYGGPSEEWLAIEATLPPMSNDPSVLDAPGLKKRLNDDREAISAAAFKDMAPRLRVKDYIIPTRDGESIEARSYRPVNAAEDAVLPVYIHLHGGGYQFGTLSSEDATCGRIVLGANVLVLNINYRHTPEYKYPTQWNDAEDAFEWAHAHMADLHGDPLKVMVGGISAGAHLTASLTLRKHLGEFAASYPPIIGQVLMIPCLVSLDCYGPQLAKLTDPSVSSVKENENAPMLPVYRCRWFFNMLGIKDPAGEGLKLSPGNASPEQVKGLSPTTFGIAGLDPLRDEGLLYAKMLTEAG</sequence>
<dbReference type="PANTHER" id="PTHR23024:SF182">
    <property type="entry name" value="PUTATIVE (AFU_ORTHOLOGUE AFUA_3G14960)-RELATED"/>
    <property type="match status" value="1"/>
</dbReference>
<proteinExistence type="predicted"/>
<dbReference type="InterPro" id="IPR029058">
    <property type="entry name" value="AB_hydrolase_fold"/>
</dbReference>
<evidence type="ECO:0000313" key="2">
    <source>
        <dbReference type="EMBL" id="SPO06388.1"/>
    </source>
</evidence>
<feature type="domain" description="Alpha/beta hydrolase fold-3" evidence="1">
    <location>
        <begin position="94"/>
        <end position="301"/>
    </location>
</feature>
<dbReference type="Gene3D" id="3.40.50.1820">
    <property type="entry name" value="alpha/beta hydrolase"/>
    <property type="match status" value="1"/>
</dbReference>
<dbReference type="Proteomes" id="UP001187682">
    <property type="component" value="Unassembled WGS sequence"/>
</dbReference>
<dbReference type="GO" id="GO:0016787">
    <property type="term" value="F:hydrolase activity"/>
    <property type="evidence" value="ECO:0007669"/>
    <property type="project" value="InterPro"/>
</dbReference>
<protein>
    <submittedName>
        <fullName evidence="2">Related to arylacetamide deacetylase</fullName>
    </submittedName>
</protein>
<dbReference type="SUPFAM" id="SSF53474">
    <property type="entry name" value="alpha/beta-Hydrolases"/>
    <property type="match status" value="1"/>
</dbReference>
<dbReference type="Pfam" id="PF07859">
    <property type="entry name" value="Abhydrolase_3"/>
    <property type="match status" value="1"/>
</dbReference>
<reference evidence="2" key="1">
    <citation type="submission" date="2018-03" db="EMBL/GenBank/DDBJ databases">
        <authorList>
            <person name="Guldener U."/>
        </authorList>
    </citation>
    <scope>NUCLEOTIDE SEQUENCE</scope>
</reference>
<dbReference type="EMBL" id="ONZQ02000015">
    <property type="protein sequence ID" value="SPO06388.1"/>
    <property type="molecule type" value="Genomic_DNA"/>
</dbReference>